<keyword evidence="8" id="KW-1185">Reference proteome</keyword>
<keyword evidence="3" id="KW-1015">Disulfide bond</keyword>
<keyword evidence="5" id="KW-1133">Transmembrane helix</keyword>
<evidence type="ECO:0000256" key="3">
    <source>
        <dbReference type="ARBA" id="ARBA00023157"/>
    </source>
</evidence>
<dbReference type="Proteomes" id="UP001589858">
    <property type="component" value="Unassembled WGS sequence"/>
</dbReference>
<dbReference type="Pfam" id="PF18312">
    <property type="entry name" value="ScsC_N"/>
    <property type="match status" value="1"/>
</dbReference>
<dbReference type="InterPro" id="IPR013766">
    <property type="entry name" value="Thioredoxin_domain"/>
</dbReference>
<evidence type="ECO:0000256" key="2">
    <source>
        <dbReference type="ARBA" id="ARBA00023002"/>
    </source>
</evidence>
<dbReference type="PROSITE" id="PS51352">
    <property type="entry name" value="THIOREDOXIN_2"/>
    <property type="match status" value="1"/>
</dbReference>
<evidence type="ECO:0000313" key="7">
    <source>
        <dbReference type="EMBL" id="MFC0684390.1"/>
    </source>
</evidence>
<protein>
    <submittedName>
        <fullName evidence="7">DsbA family protein</fullName>
    </submittedName>
</protein>
<keyword evidence="4" id="KW-0676">Redox-active center</keyword>
<dbReference type="Gene3D" id="3.40.30.10">
    <property type="entry name" value="Glutaredoxin"/>
    <property type="match status" value="1"/>
</dbReference>
<dbReference type="Pfam" id="PF01323">
    <property type="entry name" value="DSBA"/>
    <property type="match status" value="1"/>
</dbReference>
<dbReference type="InterPro" id="IPR036249">
    <property type="entry name" value="Thioredoxin-like_sf"/>
</dbReference>
<gene>
    <name evidence="7" type="ORF">ACFFF8_07265</name>
</gene>
<reference evidence="7 8" key="1">
    <citation type="submission" date="2024-09" db="EMBL/GenBank/DDBJ databases">
        <authorList>
            <person name="Sun Q."/>
            <person name="Mori K."/>
        </authorList>
    </citation>
    <scope>NUCLEOTIDE SEQUENCE [LARGE SCALE GENOMIC DNA]</scope>
    <source>
        <strain evidence="7 8">CICC 11035S</strain>
    </source>
</reference>
<dbReference type="InterPro" id="IPR001853">
    <property type="entry name" value="DSBA-like_thioredoxin_dom"/>
</dbReference>
<evidence type="ECO:0000256" key="1">
    <source>
        <dbReference type="ARBA" id="ARBA00022729"/>
    </source>
</evidence>
<feature type="domain" description="Thioredoxin" evidence="6">
    <location>
        <begin position="81"/>
        <end position="247"/>
    </location>
</feature>
<accession>A0ABV6S581</accession>
<keyword evidence="5" id="KW-0812">Transmembrane</keyword>
<evidence type="ECO:0000256" key="4">
    <source>
        <dbReference type="ARBA" id="ARBA00023284"/>
    </source>
</evidence>
<proteinExistence type="predicted"/>
<dbReference type="CDD" id="cd03023">
    <property type="entry name" value="DsbA_Com1_like"/>
    <property type="match status" value="1"/>
</dbReference>
<dbReference type="PANTHER" id="PTHR13887">
    <property type="entry name" value="GLUTATHIONE S-TRANSFERASE KAPPA"/>
    <property type="match status" value="1"/>
</dbReference>
<dbReference type="EMBL" id="JBHLTM010000027">
    <property type="protein sequence ID" value="MFC0684390.1"/>
    <property type="molecule type" value="Genomic_DNA"/>
</dbReference>
<keyword evidence="5" id="KW-0472">Membrane</keyword>
<dbReference type="InterPro" id="IPR041205">
    <property type="entry name" value="ScsC_N"/>
</dbReference>
<feature type="transmembrane region" description="Helical" evidence="5">
    <location>
        <begin position="19"/>
        <end position="40"/>
    </location>
</feature>
<dbReference type="RefSeq" id="WP_267219553.1">
    <property type="nucleotide sequence ID" value="NZ_JAPCWC010000004.1"/>
</dbReference>
<keyword evidence="1" id="KW-0732">Signal</keyword>
<dbReference type="PANTHER" id="PTHR13887:SF14">
    <property type="entry name" value="DISULFIDE BOND FORMATION PROTEIN D"/>
    <property type="match status" value="1"/>
</dbReference>
<organism evidence="7 8">
    <name type="scientific">Novosphingobium clariflavum</name>
    <dbReference type="NCBI Taxonomy" id="2029884"/>
    <lineage>
        <taxon>Bacteria</taxon>
        <taxon>Pseudomonadati</taxon>
        <taxon>Pseudomonadota</taxon>
        <taxon>Alphaproteobacteria</taxon>
        <taxon>Sphingomonadales</taxon>
        <taxon>Sphingomonadaceae</taxon>
        <taxon>Novosphingobium</taxon>
    </lineage>
</organism>
<comment type="caution">
    <text evidence="7">The sequence shown here is derived from an EMBL/GenBank/DDBJ whole genome shotgun (WGS) entry which is preliminary data.</text>
</comment>
<keyword evidence="2" id="KW-0560">Oxidoreductase</keyword>
<evidence type="ECO:0000256" key="5">
    <source>
        <dbReference type="SAM" id="Phobius"/>
    </source>
</evidence>
<dbReference type="SUPFAM" id="SSF52833">
    <property type="entry name" value="Thioredoxin-like"/>
    <property type="match status" value="1"/>
</dbReference>
<evidence type="ECO:0000313" key="8">
    <source>
        <dbReference type="Proteomes" id="UP001589858"/>
    </source>
</evidence>
<evidence type="ECO:0000259" key="6">
    <source>
        <dbReference type="PROSITE" id="PS51352"/>
    </source>
</evidence>
<sequence>MTDTDLTGMTKTMGIGTRIAATLAGLAVVGAVVGGGVWFAGPTIAGHVIHDYLVTNPEVLNEAMDALQRKQAKAQLAGVRQSVETPFPGAVLGNPNGTVTLVEFTDYACGYCRRSLPDVAQLLAKNPDLRIVVRELPIISQHSAAAARMALAAAEQGKYHPFHDAMFAAGQLDPESIEAAARQAGLDMERARKVAASPVVEQELSRNVDVAGRLGFSGTPSWIAGDRMISGAVGFEQLSQAVNEARGS</sequence>
<name>A0ABV6S581_9SPHN</name>